<gene>
    <name evidence="2" type="ORF">BE04_35390</name>
</gene>
<dbReference type="EMBL" id="JELX01001923">
    <property type="protein sequence ID" value="KYF57131.1"/>
    <property type="molecule type" value="Genomic_DNA"/>
</dbReference>
<accession>A0A150PN15</accession>
<feature type="region of interest" description="Disordered" evidence="1">
    <location>
        <begin position="295"/>
        <end position="325"/>
    </location>
</feature>
<comment type="caution">
    <text evidence="2">The sequence shown here is derived from an EMBL/GenBank/DDBJ whole genome shotgun (WGS) entry which is preliminary data.</text>
</comment>
<evidence type="ECO:0000313" key="2">
    <source>
        <dbReference type="EMBL" id="KYF57131.1"/>
    </source>
</evidence>
<dbReference type="AlphaFoldDB" id="A0A150PN15"/>
<dbReference type="Proteomes" id="UP000075604">
    <property type="component" value="Unassembled WGS sequence"/>
</dbReference>
<dbReference type="InterPro" id="IPR045538">
    <property type="entry name" value="CIS_TMP"/>
</dbReference>
<reference evidence="2 3" key="1">
    <citation type="submission" date="2014-02" db="EMBL/GenBank/DDBJ databases">
        <title>The small core and large imbalanced accessory genome model reveals a collaborative survival strategy of Sorangium cellulosum strains in nature.</title>
        <authorList>
            <person name="Han K."/>
            <person name="Peng R."/>
            <person name="Blom J."/>
            <person name="Li Y.-Z."/>
        </authorList>
    </citation>
    <scope>NUCLEOTIDE SEQUENCE [LARGE SCALE GENOMIC DNA]</scope>
    <source>
        <strain evidence="2 3">So0157-18</strain>
    </source>
</reference>
<protein>
    <submittedName>
        <fullName evidence="2">Uncharacterized protein</fullName>
    </submittedName>
</protein>
<evidence type="ECO:0000256" key="1">
    <source>
        <dbReference type="SAM" id="MobiDB-lite"/>
    </source>
</evidence>
<evidence type="ECO:0000313" key="3">
    <source>
        <dbReference type="Proteomes" id="UP000075604"/>
    </source>
</evidence>
<proteinExistence type="predicted"/>
<dbReference type="Pfam" id="PF19268">
    <property type="entry name" value="CIS_TMP"/>
    <property type="match status" value="1"/>
</dbReference>
<name>A0A150PN15_SORCE</name>
<organism evidence="2 3">
    <name type="scientific">Sorangium cellulosum</name>
    <name type="common">Polyangium cellulosum</name>
    <dbReference type="NCBI Taxonomy" id="56"/>
    <lineage>
        <taxon>Bacteria</taxon>
        <taxon>Pseudomonadati</taxon>
        <taxon>Myxococcota</taxon>
        <taxon>Polyangia</taxon>
        <taxon>Polyangiales</taxon>
        <taxon>Polyangiaceae</taxon>
        <taxon>Sorangium</taxon>
    </lineage>
</organism>
<sequence>MSAPRHQIRRQILEVTVQDREAAWRLQTELGRIHTQRLEAVIDRCCTELGAPDRLQRVARVEVDLGQIDPDHLERDLVDKLGPLLREGLAARLREEDEETALRGGDPEVISRLELVASFARTGNLPWWADSTRPRLLDETLGLLLERAARPLVALIRALAREGGALARIVRHSRDAQLWALFDALVASSRADLPSVPVELVALLRAHRAVAGATPDGFRACVWTGALRTACLEESPSDGRVGFFRDALARIALEAGVSLGSLLAGLHAPLGPNPSAWPGALAEVVQSPGAAVSSAVGQRPGAVAERSVREARGGDPSSDPGATAADEALSVDPAHGDADEVYVDNAGLVVLWPFLGHLFERLGLFADTQFKDRRALHRAAGLLQHLCTGELEPAEYQLPLARVLSGMRMTEVFDFGPPVTEAEAEECVRMLTAAIASAPILGEMSIAGFRGSFLVRKGALSARDGAWHLRVERASYDVVLDRFPWGMSWVKQPWMEAPLSVEW</sequence>